<gene>
    <name evidence="2" type="ORF">D0865_02208</name>
</gene>
<feature type="compositionally biased region" description="Basic and acidic residues" evidence="1">
    <location>
        <begin position="49"/>
        <end position="58"/>
    </location>
</feature>
<feature type="region of interest" description="Disordered" evidence="1">
    <location>
        <begin position="1"/>
        <end position="94"/>
    </location>
</feature>
<evidence type="ECO:0000313" key="2">
    <source>
        <dbReference type="EMBL" id="RMY59192.1"/>
    </source>
</evidence>
<organism evidence="2 3">
    <name type="scientific">Hortaea werneckii</name>
    <name type="common">Black yeast</name>
    <name type="synonym">Cladosporium werneckii</name>
    <dbReference type="NCBI Taxonomy" id="91943"/>
    <lineage>
        <taxon>Eukaryota</taxon>
        <taxon>Fungi</taxon>
        <taxon>Dikarya</taxon>
        <taxon>Ascomycota</taxon>
        <taxon>Pezizomycotina</taxon>
        <taxon>Dothideomycetes</taxon>
        <taxon>Dothideomycetidae</taxon>
        <taxon>Mycosphaerellales</taxon>
        <taxon>Teratosphaeriaceae</taxon>
        <taxon>Hortaea</taxon>
    </lineage>
</organism>
<proteinExistence type="predicted"/>
<dbReference type="AlphaFoldDB" id="A0A3M7D4H7"/>
<evidence type="ECO:0000256" key="1">
    <source>
        <dbReference type="SAM" id="MobiDB-lite"/>
    </source>
</evidence>
<name>A0A3M7D4H7_HORWE</name>
<protein>
    <recommendedName>
        <fullName evidence="4">BTB domain-containing protein</fullName>
    </recommendedName>
</protein>
<sequence length="452" mass="50310">MKNDKSKQPARKAHSSSSTTATPSLLTIDSTTASDAESHPTAIWSNTDVSRKTKDSTRGTDAGDTDQSSHFEDSGKSSWSDEKPASPRPASRAGSWDRWLDRVLSRMPYDNSRKKRTSYSYDSPVSSVRSESRSPTHSPTNSSLDSDTITSQVPRPDSHMWVPAFSISQGSRLTDGSNRIRRLHEPHQDLIIEMREARTDNPSSGSGIVILSGTRSVVCAASLRFARLCEGPSKGQKVRIQMPDQEKPDIVARFLEYTEGSCSPISYPLPSEELNTIVESIYFAVRWSCKGFGWAAVSAFEAMVSNQGMDTLRSTVKRVVSEFDNGAPEAAVVRHRLLYGLACRGEDILSDPLCRVRLRKFAGVPLTALGELMRQRHFDARLPIYEVGQYSTELTQRDFKPRRSAAWDPFDEAEDVEAQKTKIGRDRFTSVSSVSSSKLTKQKEIKRLNPHK</sequence>
<feature type="region of interest" description="Disordered" evidence="1">
    <location>
        <begin position="111"/>
        <end position="159"/>
    </location>
</feature>
<dbReference type="OrthoDB" id="3848093at2759"/>
<accession>A0A3M7D4H7</accession>
<feature type="compositionally biased region" description="Basic and acidic residues" evidence="1">
    <location>
        <begin position="67"/>
        <end position="85"/>
    </location>
</feature>
<evidence type="ECO:0008006" key="4">
    <source>
        <dbReference type="Google" id="ProtNLM"/>
    </source>
</evidence>
<feature type="compositionally biased region" description="Low complexity" evidence="1">
    <location>
        <begin position="118"/>
        <end position="138"/>
    </location>
</feature>
<dbReference type="Proteomes" id="UP000270230">
    <property type="component" value="Unassembled WGS sequence"/>
</dbReference>
<evidence type="ECO:0000313" key="3">
    <source>
        <dbReference type="Proteomes" id="UP000270230"/>
    </source>
</evidence>
<feature type="compositionally biased region" description="Polar residues" evidence="1">
    <location>
        <begin position="139"/>
        <end position="153"/>
    </location>
</feature>
<feature type="region of interest" description="Disordered" evidence="1">
    <location>
        <begin position="429"/>
        <end position="452"/>
    </location>
</feature>
<reference evidence="2 3" key="1">
    <citation type="journal article" date="2018" name="BMC Genomics">
        <title>Genomic evidence for intraspecific hybridization in a clonal and extremely halotolerant yeast.</title>
        <authorList>
            <person name="Gostincar C."/>
            <person name="Stajich J.E."/>
            <person name="Zupancic J."/>
            <person name="Zalar P."/>
            <person name="Gunde-Cimerman N."/>
        </authorList>
    </citation>
    <scope>NUCLEOTIDE SEQUENCE [LARGE SCALE GENOMIC DNA]</scope>
    <source>
        <strain evidence="2 3">EXF-151</strain>
    </source>
</reference>
<feature type="compositionally biased region" description="Basic and acidic residues" evidence="1">
    <location>
        <begin position="441"/>
        <end position="452"/>
    </location>
</feature>
<dbReference type="VEuPathDB" id="FungiDB:BTJ68_06574"/>
<dbReference type="EMBL" id="QWIN01000105">
    <property type="protein sequence ID" value="RMY59192.1"/>
    <property type="molecule type" value="Genomic_DNA"/>
</dbReference>
<feature type="compositionally biased region" description="Low complexity" evidence="1">
    <location>
        <begin position="15"/>
        <end position="27"/>
    </location>
</feature>
<comment type="caution">
    <text evidence="2">The sequence shown here is derived from an EMBL/GenBank/DDBJ whole genome shotgun (WGS) entry which is preliminary data.</text>
</comment>